<dbReference type="AlphaFoldDB" id="A0A5R8KKK2"/>
<protein>
    <submittedName>
        <fullName evidence="3">Uncharacterized protein</fullName>
    </submittedName>
</protein>
<feature type="compositionally biased region" description="Pro residues" evidence="1">
    <location>
        <begin position="208"/>
        <end position="223"/>
    </location>
</feature>
<dbReference type="Proteomes" id="UP000306196">
    <property type="component" value="Unassembled WGS sequence"/>
</dbReference>
<proteinExistence type="predicted"/>
<organism evidence="3 4">
    <name type="scientific">Phragmitibacter flavus</name>
    <dbReference type="NCBI Taxonomy" id="2576071"/>
    <lineage>
        <taxon>Bacteria</taxon>
        <taxon>Pseudomonadati</taxon>
        <taxon>Verrucomicrobiota</taxon>
        <taxon>Verrucomicrobiia</taxon>
        <taxon>Verrucomicrobiales</taxon>
        <taxon>Verrucomicrobiaceae</taxon>
        <taxon>Phragmitibacter</taxon>
    </lineage>
</organism>
<dbReference type="PRINTS" id="PR01217">
    <property type="entry name" value="PRICHEXTENSN"/>
</dbReference>
<dbReference type="RefSeq" id="WP_138084392.1">
    <property type="nucleotide sequence ID" value="NZ_VAUV01000001.1"/>
</dbReference>
<evidence type="ECO:0000256" key="1">
    <source>
        <dbReference type="SAM" id="MobiDB-lite"/>
    </source>
</evidence>
<sequence>MSDPNHTQPVQPLSTKTGSVPLKKETVRITLRARPGAGLTQKQPTVPQTATAPVSLQQTAPVQLPAPANKATASIQLPSSPLPPPAARPATAPVAVMQTAPVSLPPASRATAVVKLSPATAPVMPVGSPRPPAPAPGGAPRPPGAPPAPSMGAPRPPGAPPAPMAPRPAGGAPPPPGAPRPPGAPPGPLAPTIPMAKAPGAPVAPTAAPRPPGAPPAAMPPPGAKMEAGAATVPLAKGPVARPGAPGAAPVAKPGGATSQLPKATVQLNKGPGAAAAAGAPKPMAQANVPIKRPLPPSEENAPLYEEKDPEAGLMPLAVVCTVLGVAIMVLSMFGSDKFFYGNPGEVSALKVPPPILPKWEQPAGDGTYVSSFNKALEDITRKFE</sequence>
<name>A0A5R8KKK2_9BACT</name>
<feature type="region of interest" description="Disordered" evidence="1">
    <location>
        <begin position="119"/>
        <end position="259"/>
    </location>
</feature>
<evidence type="ECO:0000313" key="3">
    <source>
        <dbReference type="EMBL" id="TLD72770.1"/>
    </source>
</evidence>
<comment type="caution">
    <text evidence="3">The sequence shown here is derived from an EMBL/GenBank/DDBJ whole genome shotgun (WGS) entry which is preliminary data.</text>
</comment>
<feature type="compositionally biased region" description="Low complexity" evidence="1">
    <location>
        <begin position="196"/>
        <end position="207"/>
    </location>
</feature>
<accession>A0A5R8KKK2</accession>
<feature type="compositionally biased region" description="Low complexity" evidence="1">
    <location>
        <begin position="271"/>
        <end position="287"/>
    </location>
</feature>
<feature type="compositionally biased region" description="Low complexity" evidence="1">
    <location>
        <begin position="224"/>
        <end position="257"/>
    </location>
</feature>
<feature type="compositionally biased region" description="Polar residues" evidence="1">
    <location>
        <begin position="1"/>
        <end position="18"/>
    </location>
</feature>
<feature type="region of interest" description="Disordered" evidence="1">
    <location>
        <begin position="1"/>
        <end position="90"/>
    </location>
</feature>
<keyword evidence="2" id="KW-0812">Transmembrane</keyword>
<feature type="compositionally biased region" description="Pro residues" evidence="1">
    <location>
        <begin position="128"/>
        <end position="191"/>
    </location>
</feature>
<feature type="region of interest" description="Disordered" evidence="1">
    <location>
        <begin position="271"/>
        <end position="304"/>
    </location>
</feature>
<keyword evidence="2" id="KW-1133">Transmembrane helix</keyword>
<evidence type="ECO:0000256" key="2">
    <source>
        <dbReference type="SAM" id="Phobius"/>
    </source>
</evidence>
<feature type="transmembrane region" description="Helical" evidence="2">
    <location>
        <begin position="313"/>
        <end position="334"/>
    </location>
</feature>
<reference evidence="3 4" key="1">
    <citation type="submission" date="2019-05" db="EMBL/GenBank/DDBJ databases">
        <title>Verrucobacter flavum gen. nov., sp. nov. a new member of the family Verrucomicrobiaceae.</title>
        <authorList>
            <person name="Szuroczki S."/>
            <person name="Abbaszade G."/>
            <person name="Szabo A."/>
            <person name="Felfoldi T."/>
            <person name="Schumann P."/>
            <person name="Boka K."/>
            <person name="Keki Z."/>
            <person name="Toumi M."/>
            <person name="Toth E."/>
        </authorList>
    </citation>
    <scope>NUCLEOTIDE SEQUENCE [LARGE SCALE GENOMIC DNA]</scope>
    <source>
        <strain evidence="3 4">MG-N-17</strain>
    </source>
</reference>
<dbReference type="EMBL" id="VAUV01000001">
    <property type="protein sequence ID" value="TLD72770.1"/>
    <property type="molecule type" value="Genomic_DNA"/>
</dbReference>
<feature type="compositionally biased region" description="Polar residues" evidence="1">
    <location>
        <begin position="40"/>
        <end position="61"/>
    </location>
</feature>
<evidence type="ECO:0000313" key="4">
    <source>
        <dbReference type="Proteomes" id="UP000306196"/>
    </source>
</evidence>
<keyword evidence="4" id="KW-1185">Reference proteome</keyword>
<keyword evidence="2" id="KW-0472">Membrane</keyword>
<gene>
    <name evidence="3" type="ORF">FEM03_01465</name>
</gene>